<dbReference type="AlphaFoldDB" id="A0A8H6YWA4"/>
<dbReference type="Proteomes" id="UP000620124">
    <property type="component" value="Unassembled WGS sequence"/>
</dbReference>
<sequence>MQFLSIFAGLLAASGVYAQTADTNLTAVHRNLFVTFPAKPTTVTNTTEFLQSAIPLVVAEPLTIQWYGVKFEDSTTFAIFDTSVSEEGRRAHLNGVVAGALFANAPVLFTDAPVIHPGDILASKVLSKPDNSSTTSGLSVGLAILFTAIPGQADATKKLLIDLFPLAKAEPLTLDWYAIEFPDTNSFAIIGFFADENGREADLNGKVVAKLFAEADTLFTTPPNVIKTEVVAVTLK</sequence>
<gene>
    <name evidence="2" type="ORF">MVEN_00474500</name>
</gene>
<dbReference type="EMBL" id="JACAZI010000003">
    <property type="protein sequence ID" value="KAF7365986.1"/>
    <property type="molecule type" value="Genomic_DNA"/>
</dbReference>
<protein>
    <submittedName>
        <fullName evidence="2">Antibiotic biosynthesis monooxygenase</fullName>
    </submittedName>
</protein>
<comment type="caution">
    <text evidence="2">The sequence shown here is derived from an EMBL/GenBank/DDBJ whole genome shotgun (WGS) entry which is preliminary data.</text>
</comment>
<dbReference type="InterPro" id="IPR011008">
    <property type="entry name" value="Dimeric_a/b-barrel"/>
</dbReference>
<evidence type="ECO:0000313" key="2">
    <source>
        <dbReference type="EMBL" id="KAF7365986.1"/>
    </source>
</evidence>
<reference evidence="2" key="1">
    <citation type="submission" date="2020-05" db="EMBL/GenBank/DDBJ databases">
        <title>Mycena genomes resolve the evolution of fungal bioluminescence.</title>
        <authorList>
            <person name="Tsai I.J."/>
        </authorList>
    </citation>
    <scope>NUCLEOTIDE SEQUENCE</scope>
    <source>
        <strain evidence="2">CCC161011</strain>
    </source>
</reference>
<dbReference type="SUPFAM" id="SSF54909">
    <property type="entry name" value="Dimeric alpha+beta barrel"/>
    <property type="match status" value="2"/>
</dbReference>
<dbReference type="Gene3D" id="3.30.70.100">
    <property type="match status" value="2"/>
</dbReference>
<dbReference type="GO" id="GO:0004497">
    <property type="term" value="F:monooxygenase activity"/>
    <property type="evidence" value="ECO:0007669"/>
    <property type="project" value="UniProtKB-KW"/>
</dbReference>
<organism evidence="2 3">
    <name type="scientific">Mycena venus</name>
    <dbReference type="NCBI Taxonomy" id="2733690"/>
    <lineage>
        <taxon>Eukaryota</taxon>
        <taxon>Fungi</taxon>
        <taxon>Dikarya</taxon>
        <taxon>Basidiomycota</taxon>
        <taxon>Agaricomycotina</taxon>
        <taxon>Agaricomycetes</taxon>
        <taxon>Agaricomycetidae</taxon>
        <taxon>Agaricales</taxon>
        <taxon>Marasmiineae</taxon>
        <taxon>Mycenaceae</taxon>
        <taxon>Mycena</taxon>
    </lineage>
</organism>
<keyword evidence="2" id="KW-0560">Oxidoreductase</keyword>
<keyword evidence="2" id="KW-0503">Monooxygenase</keyword>
<accession>A0A8H6YWA4</accession>
<proteinExistence type="predicted"/>
<keyword evidence="3" id="KW-1185">Reference proteome</keyword>
<keyword evidence="1" id="KW-0732">Signal</keyword>
<evidence type="ECO:0000313" key="3">
    <source>
        <dbReference type="Proteomes" id="UP000620124"/>
    </source>
</evidence>
<evidence type="ECO:0000256" key="1">
    <source>
        <dbReference type="SAM" id="SignalP"/>
    </source>
</evidence>
<feature type="signal peptide" evidence="1">
    <location>
        <begin position="1"/>
        <end position="18"/>
    </location>
</feature>
<name>A0A8H6YWA4_9AGAR</name>
<feature type="chain" id="PRO_5034705628" evidence="1">
    <location>
        <begin position="19"/>
        <end position="236"/>
    </location>
</feature>
<dbReference type="OrthoDB" id="3227035at2759"/>